<sequence length="467" mass="52636">MKKMDLVFIPAPGSGHLFSAIEFANLLVERDQRLSITILIIKYPKKDNTTKLPSASHSNISFIELPHVEPPPMELLIKSIEKYYTDFIDSHRTCVKDAIVNHVLPNSTKLLGLVVDMFCTSMIDVANELGVLSYLFLTSGAGFLAFLFHLAHRHDLVGREFEESDHESLVPGYSNPVPLNILPDFACNKDGYNSFLNHGRRFKETKGIIVNTFLDLESNVVNSISNYHDVPPVYTAGPLINQKNQNTVQCKNHDEIMKWLDDQPPSSVVFLCFGGFGCFGVPQLKEIALGLERSGYRFLWSIRVASEDKPPKHIENIDHKTILPGGFLERTKGRGLTCGWAPQVEILAHKAVRGFVSHCGWNSIMESLWFGVPILTWPLYAEQRLNAFQMVKELGLAFEFKLDTRRYSDDIVKGDEIAKAVKYLMEEGSEVRKKVKDVSVKSRKALEPGRSSYASVGHWMETMFASN</sequence>
<comment type="caution">
    <text evidence="1">The sequence shown here is derived from an EMBL/GenBank/DDBJ whole genome shotgun (WGS) entry which is preliminary data.</text>
</comment>
<evidence type="ECO:0000313" key="1">
    <source>
        <dbReference type="EMBL" id="KAI4305544.1"/>
    </source>
</evidence>
<dbReference type="EMBL" id="CM039437">
    <property type="protein sequence ID" value="KAI4305544.1"/>
    <property type="molecule type" value="Genomic_DNA"/>
</dbReference>
<proteinExistence type="predicted"/>
<name>A0ACB9L7K5_BAUVA</name>
<organism evidence="1 2">
    <name type="scientific">Bauhinia variegata</name>
    <name type="common">Purple orchid tree</name>
    <name type="synonym">Phanera variegata</name>
    <dbReference type="NCBI Taxonomy" id="167791"/>
    <lineage>
        <taxon>Eukaryota</taxon>
        <taxon>Viridiplantae</taxon>
        <taxon>Streptophyta</taxon>
        <taxon>Embryophyta</taxon>
        <taxon>Tracheophyta</taxon>
        <taxon>Spermatophyta</taxon>
        <taxon>Magnoliopsida</taxon>
        <taxon>eudicotyledons</taxon>
        <taxon>Gunneridae</taxon>
        <taxon>Pentapetalae</taxon>
        <taxon>rosids</taxon>
        <taxon>fabids</taxon>
        <taxon>Fabales</taxon>
        <taxon>Fabaceae</taxon>
        <taxon>Cercidoideae</taxon>
        <taxon>Cercideae</taxon>
        <taxon>Bauhiniinae</taxon>
        <taxon>Bauhinia</taxon>
    </lineage>
</organism>
<protein>
    <submittedName>
        <fullName evidence="1">Uncharacterized protein</fullName>
    </submittedName>
</protein>
<reference evidence="1 2" key="1">
    <citation type="journal article" date="2022" name="DNA Res.">
        <title>Chromosomal-level genome assembly of the orchid tree Bauhinia variegata (Leguminosae; Cercidoideae) supports the allotetraploid origin hypothesis of Bauhinia.</title>
        <authorList>
            <person name="Zhong Y."/>
            <person name="Chen Y."/>
            <person name="Zheng D."/>
            <person name="Pang J."/>
            <person name="Liu Y."/>
            <person name="Luo S."/>
            <person name="Meng S."/>
            <person name="Qian L."/>
            <person name="Wei D."/>
            <person name="Dai S."/>
            <person name="Zhou R."/>
        </authorList>
    </citation>
    <scope>NUCLEOTIDE SEQUENCE [LARGE SCALE GENOMIC DNA]</scope>
    <source>
        <strain evidence="1">BV-YZ2020</strain>
    </source>
</reference>
<accession>A0ACB9L7K5</accession>
<keyword evidence="2" id="KW-1185">Reference proteome</keyword>
<gene>
    <name evidence="1" type="ORF">L6164_028905</name>
</gene>
<evidence type="ECO:0000313" key="2">
    <source>
        <dbReference type="Proteomes" id="UP000828941"/>
    </source>
</evidence>
<dbReference type="Proteomes" id="UP000828941">
    <property type="component" value="Chromosome 12"/>
</dbReference>